<evidence type="ECO:0000313" key="3">
    <source>
        <dbReference type="EMBL" id="MFC3073005.1"/>
    </source>
</evidence>
<evidence type="ECO:0000313" key="4">
    <source>
        <dbReference type="Proteomes" id="UP001595377"/>
    </source>
</evidence>
<protein>
    <submittedName>
        <fullName evidence="3">Calcium-binding protein</fullName>
    </submittedName>
</protein>
<dbReference type="InterPro" id="IPR018511">
    <property type="entry name" value="Hemolysin-typ_Ca-bd_CS"/>
</dbReference>
<sequence>MTYLIEGSEYSDYIVQNRKIKLEVYAYGGNDDIVLNRTDKYGGLNYVDAGSGNDFVKNYFEGGNDIFLGRGNDIYHHTGTAGFGDEYDVVSGGSGNDIFKVKTLHSVYKGDSGNDTFYSVGYENTFKGGRGRDTINYSLQDSTSGERGRGIYVDLDKGFAEALSGREETLESIENVVGTNFRDTLIGTDGSNIIKGRGGNDQLEGLGGNDRLYGGAGKDVIYGDSGNDDLYGDSGNDRLYGGSGKDDLVGGSGNDLLVGGSGKDFLVGGSGADVFRFTKVSDSRTGSQRDVIEDFKPDSQGDVIDLRGIDADVNTSRNDAFDFIGKAAFSGTAGELRYSGTIIAGDVDGDGRGDFHIDAGLVRYFESDFLL</sequence>
<dbReference type="SUPFAM" id="SSF51120">
    <property type="entry name" value="beta-Roll"/>
    <property type="match status" value="2"/>
</dbReference>
<keyword evidence="2" id="KW-0964">Secreted</keyword>
<dbReference type="Pfam" id="PF00353">
    <property type="entry name" value="HemolysinCabind"/>
    <property type="match status" value="4"/>
</dbReference>
<dbReference type="RefSeq" id="WP_257317050.1">
    <property type="nucleotide sequence ID" value="NZ_JANFDG010000025.1"/>
</dbReference>
<comment type="subcellular location">
    <subcellularLocation>
        <location evidence="1">Secreted</location>
    </subcellularLocation>
</comment>
<evidence type="ECO:0000256" key="1">
    <source>
        <dbReference type="ARBA" id="ARBA00004613"/>
    </source>
</evidence>
<proteinExistence type="predicted"/>
<dbReference type="InterPro" id="IPR050557">
    <property type="entry name" value="RTX_toxin/Mannuronan_C5-epim"/>
</dbReference>
<keyword evidence="4" id="KW-1185">Reference proteome</keyword>
<dbReference type="Gene3D" id="2.150.10.10">
    <property type="entry name" value="Serralysin-like metalloprotease, C-terminal"/>
    <property type="match status" value="2"/>
</dbReference>
<comment type="caution">
    <text evidence="3">The sequence shown here is derived from an EMBL/GenBank/DDBJ whole genome shotgun (WGS) entry which is preliminary data.</text>
</comment>
<dbReference type="PANTHER" id="PTHR38340">
    <property type="entry name" value="S-LAYER PROTEIN"/>
    <property type="match status" value="1"/>
</dbReference>
<reference evidence="4" key="1">
    <citation type="journal article" date="2019" name="Int. J. Syst. Evol. Microbiol.">
        <title>The Global Catalogue of Microorganisms (GCM) 10K type strain sequencing project: providing services to taxonomists for standard genome sequencing and annotation.</title>
        <authorList>
            <consortium name="The Broad Institute Genomics Platform"/>
            <consortium name="The Broad Institute Genome Sequencing Center for Infectious Disease"/>
            <person name="Wu L."/>
            <person name="Ma J."/>
        </authorList>
    </citation>
    <scope>NUCLEOTIDE SEQUENCE [LARGE SCALE GENOMIC DNA]</scope>
    <source>
        <strain evidence="4">KCTC 52677</strain>
    </source>
</reference>
<dbReference type="PANTHER" id="PTHR38340:SF1">
    <property type="entry name" value="S-LAYER PROTEIN"/>
    <property type="match status" value="1"/>
</dbReference>
<gene>
    <name evidence="3" type="ORF">ACFOHH_07820</name>
</gene>
<dbReference type="Proteomes" id="UP001595377">
    <property type="component" value="Unassembled WGS sequence"/>
</dbReference>
<evidence type="ECO:0000256" key="2">
    <source>
        <dbReference type="ARBA" id="ARBA00022525"/>
    </source>
</evidence>
<dbReference type="PROSITE" id="PS00330">
    <property type="entry name" value="HEMOLYSIN_CALCIUM"/>
    <property type="match status" value="3"/>
</dbReference>
<dbReference type="EMBL" id="JBHRSP010000014">
    <property type="protein sequence ID" value="MFC3073005.1"/>
    <property type="molecule type" value="Genomic_DNA"/>
</dbReference>
<name>A0ABV7DDV6_9HYPH</name>
<organism evidence="3 4">
    <name type="scientific">Shinella pollutisoli</name>
    <dbReference type="NCBI Taxonomy" id="2250594"/>
    <lineage>
        <taxon>Bacteria</taxon>
        <taxon>Pseudomonadati</taxon>
        <taxon>Pseudomonadota</taxon>
        <taxon>Alphaproteobacteria</taxon>
        <taxon>Hyphomicrobiales</taxon>
        <taxon>Rhizobiaceae</taxon>
        <taxon>Shinella</taxon>
    </lineage>
</organism>
<dbReference type="InterPro" id="IPR001343">
    <property type="entry name" value="Hemolysn_Ca-bd"/>
</dbReference>
<dbReference type="InterPro" id="IPR011049">
    <property type="entry name" value="Serralysin-like_metalloprot_C"/>
</dbReference>
<accession>A0ABV7DDV6</accession>
<dbReference type="PRINTS" id="PR00313">
    <property type="entry name" value="CABNDNGRPT"/>
</dbReference>